<dbReference type="EMBL" id="JAUTXU010000457">
    <property type="protein sequence ID" value="KAK3680407.1"/>
    <property type="molecule type" value="Genomic_DNA"/>
</dbReference>
<organism evidence="1 2">
    <name type="scientific">Vermiconidia calcicola</name>
    <dbReference type="NCBI Taxonomy" id="1690605"/>
    <lineage>
        <taxon>Eukaryota</taxon>
        <taxon>Fungi</taxon>
        <taxon>Dikarya</taxon>
        <taxon>Ascomycota</taxon>
        <taxon>Pezizomycotina</taxon>
        <taxon>Dothideomycetes</taxon>
        <taxon>Dothideomycetidae</taxon>
        <taxon>Mycosphaerellales</taxon>
        <taxon>Extremaceae</taxon>
        <taxon>Vermiconidia</taxon>
    </lineage>
</organism>
<protein>
    <submittedName>
        <fullName evidence="1">Suppressor protein stp22 of temperature-sensitive alpha-factor receptor and arginine permease</fullName>
    </submittedName>
</protein>
<sequence>MAQVPEKVLAWLYSVLHEYRDPQRTYSDAARALAAHSSLSPRTEVYSFENGSTALLLTLSGTLPVNFRGTTYRFPIQLWVPHSYPQEAPFSYVNPGRDMIIRPGQHVGVDGRIYHPYLRDWSMIWDRASIAEFLEFLQQVFAKEPPVISKAQQQQYQRSLGQPQPQQQPGASFVPPQLPPKQRAGSSGPAEMPSGQTPPPRPPKPGEEQTSQYPPRTSSRDSRRDGPPLPPLPHESPASQQYSTSSQFQDGYGASAQRQSQVVPRQAHNYQNGRPPGPTLTPLARQQGPPQNGYQHQQRPYERSPVSPVSPMNGHSGLPETKYSQPASLPPQQPQPYHRPNVQSYRGPQYTPQQPSYHQQPPRQMPPQQQYPANQVYPQHLPPQQPPQPKKQPPPDLLSDPFDIALPGSSSSGPPAPAPPIPPNPEKEHLLHALSASLIQQAQQKVNQNLSAIAPLQAQQNALRAAHERLEAEIRQLEQLDKTLASNEAILRRSIQDCDHTIEMAKSKPPPPIDDILIAPTMVANQLWTLCAEEAACKEAMYVLQKAVVRGRVSGNDFVRQMRSLGRECFLKMVLAKKCARGLGLEMNGR</sequence>
<name>A0ACC3M907_9PEZI</name>
<evidence type="ECO:0000313" key="2">
    <source>
        <dbReference type="Proteomes" id="UP001281147"/>
    </source>
</evidence>
<dbReference type="Proteomes" id="UP001281147">
    <property type="component" value="Unassembled WGS sequence"/>
</dbReference>
<evidence type="ECO:0000313" key="1">
    <source>
        <dbReference type="EMBL" id="KAK3680407.1"/>
    </source>
</evidence>
<gene>
    <name evidence="1" type="primary">STP22_2</name>
    <name evidence="1" type="ORF">LTR37_021252</name>
</gene>
<proteinExistence type="predicted"/>
<comment type="caution">
    <text evidence="1">The sequence shown here is derived from an EMBL/GenBank/DDBJ whole genome shotgun (WGS) entry which is preliminary data.</text>
</comment>
<keyword evidence="2" id="KW-1185">Reference proteome</keyword>
<reference evidence="1" key="1">
    <citation type="submission" date="2023-07" db="EMBL/GenBank/DDBJ databases">
        <title>Black Yeasts Isolated from many extreme environments.</title>
        <authorList>
            <person name="Coleine C."/>
            <person name="Stajich J.E."/>
            <person name="Selbmann L."/>
        </authorList>
    </citation>
    <scope>NUCLEOTIDE SEQUENCE</scope>
    <source>
        <strain evidence="1">CCFEE 5714</strain>
    </source>
</reference>
<accession>A0ACC3M907</accession>
<keyword evidence="1" id="KW-0675">Receptor</keyword>